<proteinExistence type="predicted"/>
<dbReference type="AlphaFoldDB" id="A0A1F5TQ85"/>
<reference evidence="1 2" key="1">
    <citation type="journal article" date="2016" name="Nat. Commun.">
        <title>Thousands of microbial genomes shed light on interconnected biogeochemical processes in an aquifer system.</title>
        <authorList>
            <person name="Anantharaman K."/>
            <person name="Brown C.T."/>
            <person name="Hug L.A."/>
            <person name="Sharon I."/>
            <person name="Castelle C.J."/>
            <person name="Probst A.J."/>
            <person name="Thomas B.C."/>
            <person name="Singh A."/>
            <person name="Wilkins M.J."/>
            <person name="Karaoz U."/>
            <person name="Brodie E.L."/>
            <person name="Williams K.H."/>
            <person name="Hubbard S.S."/>
            <person name="Banfield J.F."/>
        </authorList>
    </citation>
    <scope>NUCLEOTIDE SEQUENCE [LARGE SCALE GENOMIC DNA]</scope>
</reference>
<dbReference type="Proteomes" id="UP000177579">
    <property type="component" value="Unassembled WGS sequence"/>
</dbReference>
<comment type="caution">
    <text evidence="1">The sequence shown here is derived from an EMBL/GenBank/DDBJ whole genome shotgun (WGS) entry which is preliminary data.</text>
</comment>
<sequence>MMLDKWKIILGNIKDNFGVEDEGVVHLEDEGGVDIEYIEFNGPLGRIRLELITRPVILDKKTTYSKRIGSDTKVDYIYSADEKSHILMAYKWSDDNNDWEEMDASSYEQA</sequence>
<evidence type="ECO:0000313" key="2">
    <source>
        <dbReference type="Proteomes" id="UP000177579"/>
    </source>
</evidence>
<organism evidence="1 2">
    <name type="scientific">Candidatus Falkowbacteria bacterium RIFOXYD2_FULL_34_120</name>
    <dbReference type="NCBI Taxonomy" id="1798007"/>
    <lineage>
        <taxon>Bacteria</taxon>
        <taxon>Candidatus Falkowiibacteriota</taxon>
    </lineage>
</organism>
<protein>
    <submittedName>
        <fullName evidence="1">Uncharacterized protein</fullName>
    </submittedName>
</protein>
<gene>
    <name evidence="1" type="ORF">A2531_04130</name>
</gene>
<evidence type="ECO:0000313" key="1">
    <source>
        <dbReference type="EMBL" id="OGF40924.1"/>
    </source>
</evidence>
<dbReference type="EMBL" id="MFGO01000018">
    <property type="protein sequence ID" value="OGF40924.1"/>
    <property type="molecule type" value="Genomic_DNA"/>
</dbReference>
<name>A0A1F5TQ85_9BACT</name>
<accession>A0A1F5TQ85</accession>